<dbReference type="Pfam" id="PF00067">
    <property type="entry name" value="p450"/>
    <property type="match status" value="1"/>
</dbReference>
<evidence type="ECO:0000256" key="4">
    <source>
        <dbReference type="ARBA" id="ARBA00023004"/>
    </source>
</evidence>
<dbReference type="AlphaFoldDB" id="A0A2V1DR64"/>
<keyword evidence="6" id="KW-0560">Oxidoreductase</keyword>
<feature type="binding site" description="axial binding residue" evidence="5">
    <location>
        <position position="489"/>
    </location>
    <ligand>
        <name>heme</name>
        <dbReference type="ChEBI" id="CHEBI:30413"/>
    </ligand>
    <ligandPart>
        <name>Fe</name>
        <dbReference type="ChEBI" id="CHEBI:18248"/>
    </ligandPart>
</feature>
<dbReference type="PANTHER" id="PTHR24305">
    <property type="entry name" value="CYTOCHROME P450"/>
    <property type="match status" value="1"/>
</dbReference>
<protein>
    <submittedName>
        <fullName evidence="8">Cytochrome P450</fullName>
    </submittedName>
</protein>
<comment type="similarity">
    <text evidence="2 6">Belongs to the cytochrome P450 family.</text>
</comment>
<evidence type="ECO:0000256" key="2">
    <source>
        <dbReference type="ARBA" id="ARBA00010617"/>
    </source>
</evidence>
<keyword evidence="5 6" id="KW-0349">Heme</keyword>
<name>A0A2V1DR64_9PLEO</name>
<dbReference type="PANTHER" id="PTHR24305:SF166">
    <property type="entry name" value="CYTOCHROME P450 12A4, MITOCHONDRIAL-RELATED"/>
    <property type="match status" value="1"/>
</dbReference>
<feature type="transmembrane region" description="Helical" evidence="7">
    <location>
        <begin position="7"/>
        <end position="32"/>
    </location>
</feature>
<dbReference type="GO" id="GO:0016705">
    <property type="term" value="F:oxidoreductase activity, acting on paired donors, with incorporation or reduction of molecular oxygen"/>
    <property type="evidence" value="ECO:0007669"/>
    <property type="project" value="InterPro"/>
</dbReference>
<gene>
    <name evidence="8" type="ORF">DM02DRAFT_592481</name>
</gene>
<keyword evidence="9" id="KW-1185">Reference proteome</keyword>
<proteinExistence type="inferred from homology"/>
<dbReference type="InterPro" id="IPR001128">
    <property type="entry name" value="Cyt_P450"/>
</dbReference>
<dbReference type="PRINTS" id="PR00463">
    <property type="entry name" value="EP450I"/>
</dbReference>
<dbReference type="InterPro" id="IPR002401">
    <property type="entry name" value="Cyt_P450_E_grp-I"/>
</dbReference>
<dbReference type="OrthoDB" id="2789670at2759"/>
<dbReference type="GO" id="GO:0004497">
    <property type="term" value="F:monooxygenase activity"/>
    <property type="evidence" value="ECO:0007669"/>
    <property type="project" value="UniProtKB-KW"/>
</dbReference>
<keyword evidence="7" id="KW-0812">Transmembrane</keyword>
<dbReference type="InterPro" id="IPR036396">
    <property type="entry name" value="Cyt_P450_sf"/>
</dbReference>
<evidence type="ECO:0000256" key="1">
    <source>
        <dbReference type="ARBA" id="ARBA00001971"/>
    </source>
</evidence>
<dbReference type="Proteomes" id="UP000244855">
    <property type="component" value="Unassembled WGS sequence"/>
</dbReference>
<evidence type="ECO:0000256" key="6">
    <source>
        <dbReference type="RuleBase" id="RU000461"/>
    </source>
</evidence>
<evidence type="ECO:0000256" key="7">
    <source>
        <dbReference type="SAM" id="Phobius"/>
    </source>
</evidence>
<keyword evidence="7" id="KW-0472">Membrane</keyword>
<keyword evidence="3 5" id="KW-0479">Metal-binding</keyword>
<dbReference type="InterPro" id="IPR050121">
    <property type="entry name" value="Cytochrome_P450_monoxygenase"/>
</dbReference>
<evidence type="ECO:0000313" key="8">
    <source>
        <dbReference type="EMBL" id="PVI00657.1"/>
    </source>
</evidence>
<dbReference type="STRING" id="97972.A0A2V1DR64"/>
<dbReference type="EMBL" id="KZ805370">
    <property type="protein sequence ID" value="PVI00657.1"/>
    <property type="molecule type" value="Genomic_DNA"/>
</dbReference>
<keyword evidence="7" id="KW-1133">Transmembrane helix</keyword>
<dbReference type="Gene3D" id="1.10.630.10">
    <property type="entry name" value="Cytochrome P450"/>
    <property type="match status" value="1"/>
</dbReference>
<keyword evidence="4 5" id="KW-0408">Iron</keyword>
<organism evidence="8 9">
    <name type="scientific">Periconia macrospinosa</name>
    <dbReference type="NCBI Taxonomy" id="97972"/>
    <lineage>
        <taxon>Eukaryota</taxon>
        <taxon>Fungi</taxon>
        <taxon>Dikarya</taxon>
        <taxon>Ascomycota</taxon>
        <taxon>Pezizomycotina</taxon>
        <taxon>Dothideomycetes</taxon>
        <taxon>Pleosporomycetidae</taxon>
        <taxon>Pleosporales</taxon>
        <taxon>Massarineae</taxon>
        <taxon>Periconiaceae</taxon>
        <taxon>Periconia</taxon>
    </lineage>
</organism>
<evidence type="ECO:0000256" key="3">
    <source>
        <dbReference type="ARBA" id="ARBA00022723"/>
    </source>
</evidence>
<sequence length="540" mass="61765">MIRMDTAITLCFGPPISIAVVFVVGILALRYLEISSQILDFILRRKYPIYHASSNRYLPTVPFVLPNGQGNVEKFLNGRQNSVKWGMQYGPVYRIWSGFEGEVHRVLTKPDDIEVVFRDSHNHCKAAANNSGHLMNLLLGSCVGLISGSEWQDLRRATEHSFLRPSAKSLIPRIFANAKAYISTLHSDKTKEMMRQSTIKCADNKMNLHPVVDLKNYPFLVVAEVLYGTLSNELQQRLVALIPGRIKVFDQVIQGGITRFKASRVLPLQIHREIDAFKENWARWNDDAHAAALILQKQQNEDQKRNTDTTTLRPAILDMYKSVADGITTREHILQTLDEMLFANLDVTMGALSWPLVFLAAHADVQRKLRHEICSASSKTGAELEQYLMSQDTYLHFVMLEAARLRPLVPFSIPQSCPTPRLVSGYEVPAGTNYIVDTYALNIRNPTWGPDNTRFRPERWGEKESEGRKTKLKESRYSYWRFGFGPRLCMGKYVADVMIKVMIYQMVQQFEMTLGENDGWKWDEESWIHHPATEIQCARI</sequence>
<dbReference type="PROSITE" id="PS00086">
    <property type="entry name" value="CYTOCHROME_P450"/>
    <property type="match status" value="1"/>
</dbReference>
<accession>A0A2V1DR64</accession>
<dbReference type="GO" id="GO:0005506">
    <property type="term" value="F:iron ion binding"/>
    <property type="evidence" value="ECO:0007669"/>
    <property type="project" value="InterPro"/>
</dbReference>
<evidence type="ECO:0000313" key="9">
    <source>
        <dbReference type="Proteomes" id="UP000244855"/>
    </source>
</evidence>
<dbReference type="SUPFAM" id="SSF48264">
    <property type="entry name" value="Cytochrome P450"/>
    <property type="match status" value="1"/>
</dbReference>
<keyword evidence="6" id="KW-0503">Monooxygenase</keyword>
<evidence type="ECO:0000256" key="5">
    <source>
        <dbReference type="PIRSR" id="PIRSR602401-1"/>
    </source>
</evidence>
<comment type="cofactor">
    <cofactor evidence="1 5">
        <name>heme</name>
        <dbReference type="ChEBI" id="CHEBI:30413"/>
    </cofactor>
</comment>
<dbReference type="CDD" id="cd20615">
    <property type="entry name" value="CYP_GliC-like"/>
    <property type="match status" value="1"/>
</dbReference>
<dbReference type="GO" id="GO:0020037">
    <property type="term" value="F:heme binding"/>
    <property type="evidence" value="ECO:0007669"/>
    <property type="project" value="InterPro"/>
</dbReference>
<reference evidence="8 9" key="1">
    <citation type="journal article" date="2018" name="Sci. Rep.">
        <title>Comparative genomics provides insights into the lifestyle and reveals functional heterogeneity of dark septate endophytic fungi.</title>
        <authorList>
            <person name="Knapp D.G."/>
            <person name="Nemeth J.B."/>
            <person name="Barry K."/>
            <person name="Hainaut M."/>
            <person name="Henrissat B."/>
            <person name="Johnson J."/>
            <person name="Kuo A."/>
            <person name="Lim J.H.P."/>
            <person name="Lipzen A."/>
            <person name="Nolan M."/>
            <person name="Ohm R.A."/>
            <person name="Tamas L."/>
            <person name="Grigoriev I.V."/>
            <person name="Spatafora J.W."/>
            <person name="Nagy L.G."/>
            <person name="Kovacs G.M."/>
        </authorList>
    </citation>
    <scope>NUCLEOTIDE SEQUENCE [LARGE SCALE GENOMIC DNA]</scope>
    <source>
        <strain evidence="8 9">DSE2036</strain>
    </source>
</reference>
<dbReference type="InterPro" id="IPR017972">
    <property type="entry name" value="Cyt_P450_CS"/>
</dbReference>